<evidence type="ECO:0000313" key="4">
    <source>
        <dbReference type="Proteomes" id="UP000469194"/>
    </source>
</evidence>
<feature type="transmembrane region" description="Helical" evidence="2">
    <location>
        <begin position="62"/>
        <end position="80"/>
    </location>
</feature>
<dbReference type="EMBL" id="WHZW01000009">
    <property type="protein sequence ID" value="NEG89447.1"/>
    <property type="molecule type" value="Genomic_DNA"/>
</dbReference>
<reference evidence="3 4" key="1">
    <citation type="submission" date="2019-10" db="EMBL/GenBank/DDBJ databases">
        <title>Bifidobacterium from non-human primates.</title>
        <authorList>
            <person name="Modesto M."/>
        </authorList>
    </citation>
    <scope>NUCLEOTIDE SEQUENCE [LARGE SCALE GENOMIC DNA]</scope>
    <source>
        <strain evidence="3 4">TRE17</strain>
    </source>
</reference>
<feature type="transmembrane region" description="Helical" evidence="2">
    <location>
        <begin position="209"/>
        <end position="233"/>
    </location>
</feature>
<evidence type="ECO:0000256" key="2">
    <source>
        <dbReference type="SAM" id="Phobius"/>
    </source>
</evidence>
<keyword evidence="2" id="KW-0472">Membrane</keyword>
<dbReference type="AlphaFoldDB" id="A0A6N9Z456"/>
<feature type="compositionally biased region" description="Polar residues" evidence="1">
    <location>
        <begin position="1"/>
        <end position="11"/>
    </location>
</feature>
<feature type="transmembrane region" description="Helical" evidence="2">
    <location>
        <begin position="176"/>
        <end position="197"/>
    </location>
</feature>
<name>A0A6N9Z456_9BIFI</name>
<dbReference type="RefSeq" id="WP_163230740.1">
    <property type="nucleotide sequence ID" value="NZ_WHZW01000009.1"/>
</dbReference>
<proteinExistence type="predicted"/>
<keyword evidence="2" id="KW-0812">Transmembrane</keyword>
<gene>
    <name evidence="3" type="ORF">GFD25_05465</name>
</gene>
<feature type="transmembrane region" description="Helical" evidence="2">
    <location>
        <begin position="100"/>
        <end position="123"/>
    </location>
</feature>
<dbReference type="Proteomes" id="UP000469194">
    <property type="component" value="Unassembled WGS sequence"/>
</dbReference>
<organism evidence="3 4">
    <name type="scientific">Bifidobacterium aerophilum</name>
    <dbReference type="NCBI Taxonomy" id="1798155"/>
    <lineage>
        <taxon>Bacteria</taxon>
        <taxon>Bacillati</taxon>
        <taxon>Actinomycetota</taxon>
        <taxon>Actinomycetes</taxon>
        <taxon>Bifidobacteriales</taxon>
        <taxon>Bifidobacteriaceae</taxon>
        <taxon>Bifidobacterium</taxon>
    </lineage>
</organism>
<comment type="caution">
    <text evidence="3">The sequence shown here is derived from an EMBL/GenBank/DDBJ whole genome shotgun (WGS) entry which is preliminary data.</text>
</comment>
<feature type="region of interest" description="Disordered" evidence="1">
    <location>
        <begin position="1"/>
        <end position="43"/>
    </location>
</feature>
<evidence type="ECO:0008006" key="5">
    <source>
        <dbReference type="Google" id="ProtNLM"/>
    </source>
</evidence>
<keyword evidence="2" id="KW-1133">Transmembrane helix</keyword>
<keyword evidence="4" id="KW-1185">Reference proteome</keyword>
<evidence type="ECO:0000313" key="3">
    <source>
        <dbReference type="EMBL" id="NEG89447.1"/>
    </source>
</evidence>
<feature type="transmembrane region" description="Helical" evidence="2">
    <location>
        <begin position="132"/>
        <end position="156"/>
    </location>
</feature>
<protein>
    <recommendedName>
        <fullName evidence="5">Teichoic acid transporter</fullName>
    </recommendedName>
</protein>
<accession>A0A6N9Z456</accession>
<sequence length="236" mass="25597">MTESAQSTRSASVAEPESNEATEIVGGKIEEVDVSKHPTPSIPESDLSLADIERRRSHPAQWGAYIAAVMVAIIAPYWFGRTLAVQRTEWLVSHMSAFDPRGLAFLSWMVTLVALTGLGMAIVESQTWLWRIVFVVGLAAEQFVAGLSLLKINFWYSTYVVYGDAASLANATNLGIIAAGFGVAAYAVVWVGLLVLIKKDSPLNVLTRSWASFILFFLIETVALLVVMFGGLLTAV</sequence>
<evidence type="ECO:0000256" key="1">
    <source>
        <dbReference type="SAM" id="MobiDB-lite"/>
    </source>
</evidence>